<protein>
    <submittedName>
        <fullName evidence="1">Uncharacterized protein</fullName>
    </submittedName>
</protein>
<dbReference type="AlphaFoldDB" id="A0A8S3ZN81"/>
<sequence>MDSSNKPAQDMKNYSHNAAVEAVSSMNRELQTLYEKYLELGVRSHLLEVDLATQFSPDVVLVLEDLNESCKTCSQAVEELMNVGEISEEHKKNVDDHMQDNV</sequence>
<comment type="caution">
    <text evidence="1">The sequence shown here is derived from an EMBL/GenBank/DDBJ whole genome shotgun (WGS) entry which is preliminary data.</text>
</comment>
<proteinExistence type="predicted"/>
<dbReference type="EMBL" id="CAJHNH020003424">
    <property type="protein sequence ID" value="CAG5129268.1"/>
    <property type="molecule type" value="Genomic_DNA"/>
</dbReference>
<gene>
    <name evidence="1" type="ORF">CUNI_LOCUS14826</name>
</gene>
<accession>A0A8S3ZN81</accession>
<keyword evidence="2" id="KW-1185">Reference proteome</keyword>
<reference evidence="1" key="1">
    <citation type="submission" date="2021-04" db="EMBL/GenBank/DDBJ databases">
        <authorList>
            <consortium name="Molecular Ecology Group"/>
        </authorList>
    </citation>
    <scope>NUCLEOTIDE SEQUENCE</scope>
</reference>
<organism evidence="1 2">
    <name type="scientific">Candidula unifasciata</name>
    <dbReference type="NCBI Taxonomy" id="100452"/>
    <lineage>
        <taxon>Eukaryota</taxon>
        <taxon>Metazoa</taxon>
        <taxon>Spiralia</taxon>
        <taxon>Lophotrochozoa</taxon>
        <taxon>Mollusca</taxon>
        <taxon>Gastropoda</taxon>
        <taxon>Heterobranchia</taxon>
        <taxon>Euthyneura</taxon>
        <taxon>Panpulmonata</taxon>
        <taxon>Eupulmonata</taxon>
        <taxon>Stylommatophora</taxon>
        <taxon>Helicina</taxon>
        <taxon>Helicoidea</taxon>
        <taxon>Geomitridae</taxon>
        <taxon>Candidula</taxon>
    </lineage>
</organism>
<dbReference type="Proteomes" id="UP000678393">
    <property type="component" value="Unassembled WGS sequence"/>
</dbReference>
<evidence type="ECO:0000313" key="1">
    <source>
        <dbReference type="EMBL" id="CAG5129268.1"/>
    </source>
</evidence>
<evidence type="ECO:0000313" key="2">
    <source>
        <dbReference type="Proteomes" id="UP000678393"/>
    </source>
</evidence>
<dbReference type="OrthoDB" id="6118108at2759"/>
<name>A0A8S3ZN81_9EUPU</name>